<proteinExistence type="predicted"/>
<dbReference type="AlphaFoldDB" id="A0A1K0FY16"/>
<gene>
    <name evidence="4" type="ORF">UBRO2_01546</name>
    <name evidence="3" type="ORF">UBRO_00204</name>
</gene>
<feature type="compositionally biased region" description="Basic and acidic residues" evidence="1">
    <location>
        <begin position="482"/>
        <end position="492"/>
    </location>
</feature>
<sequence length="504" mass="54022">MLFNSKPLTSALMAMVTLSIAVSAALDPIEQHLAQGGSSFQPSKEASGKLATPVNLSKANAPPQAVRKLVGDDLHTNVARKASPLEDSKIAVPAGGLNAGNKAHCYLGHTTANIRRIRYKMSIQIDRDESGAATAAEADNVKGVVIKATSGLYSNKDPDQGSCAKTLARHGEVCANRPYIVPAALLPHASTGPAAGAAKPDTDANKLNPGQQQLFHAGPYVQKRSAAGVQSLGDWSKVDKLANVVFRRDTNGAPASAPRYNTDITASGVHSQTTSPAGTVCIDTVKRDKQVTKVVPTKAKPASHQPGTPLQFELVRSDDKKGVWNQIIYDTHGNPIDVTHLEISSFMSFWRAEYYCAECKPGHKQHTVYYEDVEIEVDEVDEHASAPEVHCEGIAKSTNVHKREKSRYQDKNKSGVEYKGAVYSIDRVALGSFDKNGKGGGSYSGDARITPISGEISAQKDGKTIPDSAESKKQTRAVPGSNDKKPDTVLKREVFTEEEDGLIF</sequence>
<keyword evidence="6" id="KW-1185">Reference proteome</keyword>
<accession>A0A1K0FY16</accession>
<evidence type="ECO:0000313" key="6">
    <source>
        <dbReference type="Proteomes" id="UP000658997"/>
    </source>
</evidence>
<protein>
    <submittedName>
        <fullName evidence="3">Uncharacterized protein</fullName>
    </submittedName>
</protein>
<name>A0A1K0FY16_9BASI</name>
<feature type="compositionally biased region" description="Basic and acidic residues" evidence="1">
    <location>
        <begin position="458"/>
        <end position="473"/>
    </location>
</feature>
<feature type="region of interest" description="Disordered" evidence="1">
    <location>
        <begin position="192"/>
        <end position="211"/>
    </location>
</feature>
<keyword evidence="2" id="KW-0732">Signal</keyword>
<organism evidence="3 5">
    <name type="scientific">Ustilago bromivora</name>
    <dbReference type="NCBI Taxonomy" id="307758"/>
    <lineage>
        <taxon>Eukaryota</taxon>
        <taxon>Fungi</taxon>
        <taxon>Dikarya</taxon>
        <taxon>Basidiomycota</taxon>
        <taxon>Ustilaginomycotina</taxon>
        <taxon>Ustilaginomycetes</taxon>
        <taxon>Ustilaginales</taxon>
        <taxon>Ustilaginaceae</taxon>
        <taxon>Ustilago</taxon>
    </lineage>
</organism>
<evidence type="ECO:0000313" key="3">
    <source>
        <dbReference type="EMBL" id="SAM72191.1"/>
    </source>
</evidence>
<dbReference type="EMBL" id="LT558118">
    <property type="protein sequence ID" value="SAM72191.1"/>
    <property type="molecule type" value="Genomic_DNA"/>
</dbReference>
<dbReference type="EMBL" id="ULHB01000020">
    <property type="protein sequence ID" value="SYW76709.1"/>
    <property type="molecule type" value="Genomic_DNA"/>
</dbReference>
<dbReference type="Proteomes" id="UP000658997">
    <property type="component" value="Unassembled WGS sequence"/>
</dbReference>
<reference evidence="5" key="1">
    <citation type="submission" date="2016-04" db="EMBL/GenBank/DDBJ databases">
        <authorList>
            <person name="Guldener U."/>
            <person name="Guldener U."/>
        </authorList>
    </citation>
    <scope>NUCLEOTIDE SEQUENCE [LARGE SCALE GENOMIC DNA]</scope>
    <source>
        <strain evidence="5">UB2112</strain>
    </source>
</reference>
<evidence type="ECO:0000313" key="4">
    <source>
        <dbReference type="EMBL" id="SYW76709.1"/>
    </source>
</evidence>
<evidence type="ECO:0000313" key="5">
    <source>
        <dbReference type="Proteomes" id="UP000179920"/>
    </source>
</evidence>
<reference evidence="4" key="3">
    <citation type="submission" date="2018-08" db="EMBL/GenBank/DDBJ databases">
        <authorList>
            <person name="Guldener U."/>
        </authorList>
    </citation>
    <scope>NUCLEOTIDE SEQUENCE</scope>
    <source>
        <strain evidence="4">UB2</strain>
    </source>
</reference>
<feature type="chain" id="PRO_5038295932" evidence="2">
    <location>
        <begin position="25"/>
        <end position="504"/>
    </location>
</feature>
<feature type="signal peptide" evidence="2">
    <location>
        <begin position="1"/>
        <end position="24"/>
    </location>
</feature>
<evidence type="ECO:0000256" key="1">
    <source>
        <dbReference type="SAM" id="MobiDB-lite"/>
    </source>
</evidence>
<dbReference type="Proteomes" id="UP000179920">
    <property type="component" value="Chromosome II"/>
</dbReference>
<evidence type="ECO:0000256" key="2">
    <source>
        <dbReference type="SAM" id="SignalP"/>
    </source>
</evidence>
<reference evidence="3" key="2">
    <citation type="submission" date="2016-04" db="EMBL/GenBank/DDBJ databases">
        <authorList>
            <person name="Evans L.H."/>
            <person name="Alamgir A."/>
            <person name="Owens N."/>
            <person name="Weber N.D."/>
            <person name="Virtaneva K."/>
            <person name="Barbian K."/>
            <person name="Babar A."/>
            <person name="Rosenke K."/>
        </authorList>
    </citation>
    <scope>NUCLEOTIDE SEQUENCE</scope>
    <source>
        <strain evidence="3">UB2112</strain>
    </source>
</reference>
<feature type="region of interest" description="Disordered" evidence="1">
    <location>
        <begin position="439"/>
        <end position="492"/>
    </location>
</feature>
<dbReference type="OrthoDB" id="2548355at2759"/>